<dbReference type="InterPro" id="IPR001789">
    <property type="entry name" value="Sig_transdc_resp-reg_receiver"/>
</dbReference>
<dbReference type="PANTHER" id="PTHR43228:SF1">
    <property type="entry name" value="TWO-COMPONENT RESPONSE REGULATOR ARR22"/>
    <property type="match status" value="1"/>
</dbReference>
<name>A0A7M1B1U4_9BACT</name>
<dbReference type="RefSeq" id="WP_193149694.1">
    <property type="nucleotide sequence ID" value="NZ_CP041235.1"/>
</dbReference>
<dbReference type="EMBL" id="CP041235">
    <property type="protein sequence ID" value="QOP43595.1"/>
    <property type="molecule type" value="Genomic_DNA"/>
</dbReference>
<dbReference type="PANTHER" id="PTHR43228">
    <property type="entry name" value="TWO-COMPONENT RESPONSE REGULATOR"/>
    <property type="match status" value="1"/>
</dbReference>
<accession>A0A7M1B1U4</accession>
<dbReference type="Pfam" id="PF00072">
    <property type="entry name" value="Response_reg"/>
    <property type="match status" value="1"/>
</dbReference>
<evidence type="ECO:0000259" key="2">
    <source>
        <dbReference type="PROSITE" id="PS50110"/>
    </source>
</evidence>
<evidence type="ECO:0000313" key="3">
    <source>
        <dbReference type="EMBL" id="QOP43595.1"/>
    </source>
</evidence>
<organism evidence="3 4">
    <name type="scientific">Sulfurimonas sediminis</name>
    <dbReference type="NCBI Taxonomy" id="2590020"/>
    <lineage>
        <taxon>Bacteria</taxon>
        <taxon>Pseudomonadati</taxon>
        <taxon>Campylobacterota</taxon>
        <taxon>Epsilonproteobacteria</taxon>
        <taxon>Campylobacterales</taxon>
        <taxon>Sulfurimonadaceae</taxon>
        <taxon>Sulfurimonas</taxon>
    </lineage>
</organism>
<dbReference type="AlphaFoldDB" id="A0A7M1B1U4"/>
<dbReference type="InterPro" id="IPR052048">
    <property type="entry name" value="ST_Response_Regulator"/>
</dbReference>
<proteinExistence type="predicted"/>
<dbReference type="SMART" id="SM00448">
    <property type="entry name" value="REC"/>
    <property type="match status" value="1"/>
</dbReference>
<dbReference type="Proteomes" id="UP000593719">
    <property type="component" value="Chromosome"/>
</dbReference>
<dbReference type="SMART" id="SM00331">
    <property type="entry name" value="PP2C_SIG"/>
    <property type="match status" value="1"/>
</dbReference>
<dbReference type="Pfam" id="PF07228">
    <property type="entry name" value="SpoIIE"/>
    <property type="match status" value="1"/>
</dbReference>
<dbReference type="Gene3D" id="3.60.40.10">
    <property type="entry name" value="PPM-type phosphatase domain"/>
    <property type="match status" value="1"/>
</dbReference>
<dbReference type="InterPro" id="IPR001932">
    <property type="entry name" value="PPM-type_phosphatase-like_dom"/>
</dbReference>
<dbReference type="PROSITE" id="PS50110">
    <property type="entry name" value="RESPONSE_REGULATORY"/>
    <property type="match status" value="1"/>
</dbReference>
<dbReference type="CDD" id="cd00156">
    <property type="entry name" value="REC"/>
    <property type="match status" value="1"/>
</dbReference>
<gene>
    <name evidence="3" type="ORF">FJR45_06380</name>
</gene>
<sequence length="389" mass="44686">MKNSLKIYNTLNILCVDDDKNVIEIYTSLFGMFFKNVYTAYDGMEGFELFQKESIDIVLTDYSMPLMTGLQMTQKIREVDPSIPVILLTGLENLEILRNAIDLHITGFIKKPISSQSIFSTLEFVAKSVLADRLLMQIQQQKLCYSNYQETLTYQKETTIIKNDLQENKKFLHFTCEVFYQPKDILSGDSYIIKKISDDEYFMFLVDGMGKGISAAVTAMLCSASANNITNQMIKNKNFSLTQLIKQLLEFIAPNLLEEEVVCATFLYFSSEERLEYAMFSMPAILCIKDDSNDVIKIKSNNPPLASYTKSVNTTILDTNKISRMLVFSDGLNENSVRNSSEFYGKYLGKDFKEAKDINELEAKRKKQVFEQEDDITYMFIQREELSDI</sequence>
<dbReference type="KEGG" id="ssei:FJR45_06380"/>
<evidence type="ECO:0000256" key="1">
    <source>
        <dbReference type="PROSITE-ProRule" id="PRU00169"/>
    </source>
</evidence>
<dbReference type="GO" id="GO:0000160">
    <property type="term" value="P:phosphorelay signal transduction system"/>
    <property type="evidence" value="ECO:0007669"/>
    <property type="project" value="InterPro"/>
</dbReference>
<feature type="modified residue" description="4-aspartylphosphate" evidence="1">
    <location>
        <position position="61"/>
    </location>
</feature>
<dbReference type="InterPro" id="IPR036457">
    <property type="entry name" value="PPM-type-like_dom_sf"/>
</dbReference>
<dbReference type="SUPFAM" id="SSF52172">
    <property type="entry name" value="CheY-like"/>
    <property type="match status" value="1"/>
</dbReference>
<feature type="domain" description="Response regulatory" evidence="2">
    <location>
        <begin position="12"/>
        <end position="126"/>
    </location>
</feature>
<keyword evidence="4" id="KW-1185">Reference proteome</keyword>
<evidence type="ECO:0000313" key="4">
    <source>
        <dbReference type="Proteomes" id="UP000593719"/>
    </source>
</evidence>
<keyword evidence="1" id="KW-0597">Phosphoprotein</keyword>
<reference evidence="3 4" key="1">
    <citation type="submission" date="2019-06" db="EMBL/GenBank/DDBJ databases">
        <title>Sulfurimonas gotlandica sp. nov., a chemoautotrophic and psychrotolerant epsilonproteobacterium isolated from a pelagic redoxcline, and an emended description of the genus Sulfurimonas.</title>
        <authorList>
            <person name="Wang S."/>
            <person name="Jiang L."/>
            <person name="Shao Z."/>
        </authorList>
    </citation>
    <scope>NUCLEOTIDE SEQUENCE [LARGE SCALE GENOMIC DNA]</scope>
    <source>
        <strain evidence="3 4">S2-6</strain>
    </source>
</reference>
<dbReference type="InterPro" id="IPR011006">
    <property type="entry name" value="CheY-like_superfamily"/>
</dbReference>
<dbReference type="Gene3D" id="3.40.50.2300">
    <property type="match status" value="1"/>
</dbReference>
<protein>
    <submittedName>
        <fullName evidence="3">Response regulator</fullName>
    </submittedName>
</protein>